<dbReference type="EMBL" id="JBGMDY010000010">
    <property type="protein sequence ID" value="KAL2320360.1"/>
    <property type="molecule type" value="Genomic_DNA"/>
</dbReference>
<dbReference type="InterPro" id="IPR044173">
    <property type="entry name" value="CASPL"/>
</dbReference>
<dbReference type="AlphaFoldDB" id="A0ABD1LBK3"/>
<keyword evidence="4 8" id="KW-1003">Cell membrane</keyword>
<evidence type="ECO:0000313" key="10">
    <source>
        <dbReference type="EMBL" id="KAL2320360.1"/>
    </source>
</evidence>
<evidence type="ECO:0000256" key="7">
    <source>
        <dbReference type="ARBA" id="ARBA00023136"/>
    </source>
</evidence>
<dbReference type="Proteomes" id="UP001603857">
    <property type="component" value="Unassembled WGS sequence"/>
</dbReference>
<keyword evidence="5 8" id="KW-0812">Transmembrane</keyword>
<gene>
    <name evidence="10" type="ORF">Fmac_029329</name>
</gene>
<keyword evidence="6 8" id="KW-1133">Transmembrane helix</keyword>
<sequence>MDEPKDSSIGSSKSPRTSISQHRTLLIIAQDILRILAALLSAASIAVMVTNNQTVFLFAIPFEAHFYYQPTLKFFVAANGVVASFSLLTLIMNLLLLKRQPSPTFHFFVFVHDIVLTVLLIAGCAAATAIGYVGQYGEDHVGWQPICDHLRKFCRTNLVSLLLSYFSFFAYFAIILLSPFKCPSSSSPNN</sequence>
<comment type="subcellular location">
    <subcellularLocation>
        <location evidence="1 8">Cell membrane</location>
        <topology evidence="1 8">Multi-pass membrane protein</topology>
    </subcellularLocation>
</comment>
<organism evidence="10 11">
    <name type="scientific">Flemingia macrophylla</name>
    <dbReference type="NCBI Taxonomy" id="520843"/>
    <lineage>
        <taxon>Eukaryota</taxon>
        <taxon>Viridiplantae</taxon>
        <taxon>Streptophyta</taxon>
        <taxon>Embryophyta</taxon>
        <taxon>Tracheophyta</taxon>
        <taxon>Spermatophyta</taxon>
        <taxon>Magnoliopsida</taxon>
        <taxon>eudicotyledons</taxon>
        <taxon>Gunneridae</taxon>
        <taxon>Pentapetalae</taxon>
        <taxon>rosids</taxon>
        <taxon>fabids</taxon>
        <taxon>Fabales</taxon>
        <taxon>Fabaceae</taxon>
        <taxon>Papilionoideae</taxon>
        <taxon>50 kb inversion clade</taxon>
        <taxon>NPAAA clade</taxon>
        <taxon>indigoferoid/millettioid clade</taxon>
        <taxon>Phaseoleae</taxon>
        <taxon>Flemingia</taxon>
    </lineage>
</organism>
<evidence type="ECO:0000256" key="4">
    <source>
        <dbReference type="ARBA" id="ARBA00022475"/>
    </source>
</evidence>
<dbReference type="InterPro" id="IPR006459">
    <property type="entry name" value="CASP/CASPL"/>
</dbReference>
<dbReference type="PANTHER" id="PTHR36488:SF8">
    <property type="entry name" value="CASP-LIKE PROTEIN 1U1"/>
    <property type="match status" value="1"/>
</dbReference>
<evidence type="ECO:0000256" key="5">
    <source>
        <dbReference type="ARBA" id="ARBA00022692"/>
    </source>
</evidence>
<feature type="transmembrane region" description="Helical" evidence="8">
    <location>
        <begin position="107"/>
        <end position="133"/>
    </location>
</feature>
<feature type="transmembrane region" description="Helical" evidence="8">
    <location>
        <begin position="32"/>
        <end position="62"/>
    </location>
</feature>
<comment type="subunit">
    <text evidence="3 8">Homodimer and heterodimers.</text>
</comment>
<feature type="transmembrane region" description="Helical" evidence="8">
    <location>
        <begin position="74"/>
        <end position="95"/>
    </location>
</feature>
<evidence type="ECO:0000256" key="8">
    <source>
        <dbReference type="RuleBase" id="RU361233"/>
    </source>
</evidence>
<keyword evidence="11" id="KW-1185">Reference proteome</keyword>
<evidence type="ECO:0000256" key="2">
    <source>
        <dbReference type="ARBA" id="ARBA00007651"/>
    </source>
</evidence>
<name>A0ABD1LBK3_9FABA</name>
<evidence type="ECO:0000256" key="1">
    <source>
        <dbReference type="ARBA" id="ARBA00004651"/>
    </source>
</evidence>
<comment type="caution">
    <text evidence="10">The sequence shown here is derived from an EMBL/GenBank/DDBJ whole genome shotgun (WGS) entry which is preliminary data.</text>
</comment>
<feature type="transmembrane region" description="Helical" evidence="8">
    <location>
        <begin position="158"/>
        <end position="177"/>
    </location>
</feature>
<keyword evidence="7 8" id="KW-0472">Membrane</keyword>
<protein>
    <recommendedName>
        <fullName evidence="8">CASP-like protein</fullName>
    </recommendedName>
</protein>
<dbReference type="Pfam" id="PF04535">
    <property type="entry name" value="CASP_dom"/>
    <property type="match status" value="1"/>
</dbReference>
<evidence type="ECO:0000256" key="6">
    <source>
        <dbReference type="ARBA" id="ARBA00022989"/>
    </source>
</evidence>
<dbReference type="PANTHER" id="PTHR36488">
    <property type="entry name" value="CASP-LIKE PROTEIN 1U1"/>
    <property type="match status" value="1"/>
</dbReference>
<evidence type="ECO:0000259" key="9">
    <source>
        <dbReference type="Pfam" id="PF04535"/>
    </source>
</evidence>
<proteinExistence type="inferred from homology"/>
<evidence type="ECO:0000313" key="11">
    <source>
        <dbReference type="Proteomes" id="UP001603857"/>
    </source>
</evidence>
<accession>A0ABD1LBK3</accession>
<reference evidence="10 11" key="1">
    <citation type="submission" date="2024-08" db="EMBL/GenBank/DDBJ databases">
        <title>Insights into the chromosomal genome structure of Flemingia macrophylla.</title>
        <authorList>
            <person name="Ding Y."/>
            <person name="Zhao Y."/>
            <person name="Bi W."/>
            <person name="Wu M."/>
            <person name="Zhao G."/>
            <person name="Gong Y."/>
            <person name="Li W."/>
            <person name="Zhang P."/>
        </authorList>
    </citation>
    <scope>NUCLEOTIDE SEQUENCE [LARGE SCALE GENOMIC DNA]</scope>
    <source>
        <strain evidence="10">DYQJB</strain>
        <tissue evidence="10">Leaf</tissue>
    </source>
</reference>
<dbReference type="NCBIfam" id="TIGR01569">
    <property type="entry name" value="A_tha_TIGR01569"/>
    <property type="match status" value="1"/>
</dbReference>
<dbReference type="InterPro" id="IPR006702">
    <property type="entry name" value="CASP_dom"/>
</dbReference>
<feature type="domain" description="Casparian strip membrane protein" evidence="9">
    <location>
        <begin position="28"/>
        <end position="170"/>
    </location>
</feature>
<dbReference type="GO" id="GO:0005886">
    <property type="term" value="C:plasma membrane"/>
    <property type="evidence" value="ECO:0007669"/>
    <property type="project" value="UniProtKB-SubCell"/>
</dbReference>
<evidence type="ECO:0000256" key="3">
    <source>
        <dbReference type="ARBA" id="ARBA00011489"/>
    </source>
</evidence>
<comment type="similarity">
    <text evidence="2 8">Belongs to the Casparian strip membrane proteins (CASP) family.</text>
</comment>